<name>A0A849BJJ4_9BURK</name>
<proteinExistence type="predicted"/>
<dbReference type="EMBL" id="JABEMD010000094">
    <property type="protein sequence ID" value="NNH14324.1"/>
    <property type="molecule type" value="Genomic_DNA"/>
</dbReference>
<gene>
    <name evidence="1" type="ORF">HLB16_26120</name>
</gene>
<sequence>MKNREVLRMLESTAGYDPLNHTLAIEMIASYGMAVGREVFETCRWIGRFQQAWHKPEAVRFVYRKDVKLHLCGSPRAKDANIRQALIDLLGPQGTKKNPGPTYGVKSHAWAALAVAVTAADNINKA</sequence>
<evidence type="ECO:0000313" key="2">
    <source>
        <dbReference type="Proteomes" id="UP000542973"/>
    </source>
</evidence>
<dbReference type="AlphaFoldDB" id="A0A849BJJ4"/>
<accession>A0A849BJJ4</accession>
<evidence type="ECO:0000313" key="1">
    <source>
        <dbReference type="EMBL" id="NNH14324.1"/>
    </source>
</evidence>
<protein>
    <submittedName>
        <fullName evidence="1">Uncharacterized protein</fullName>
    </submittedName>
</protein>
<comment type="caution">
    <text evidence="1">The sequence shown here is derived from an EMBL/GenBank/DDBJ whole genome shotgun (WGS) entry which is preliminary data.</text>
</comment>
<reference evidence="1 2" key="1">
    <citation type="submission" date="2020-05" db="EMBL/GenBank/DDBJ databases">
        <title>MicrobeNet Type strains.</title>
        <authorList>
            <person name="Nicholson A.C."/>
        </authorList>
    </citation>
    <scope>NUCLEOTIDE SEQUENCE [LARGE SCALE GENOMIC DNA]</scope>
    <source>
        <strain evidence="1 2">ATCC 700815</strain>
    </source>
</reference>
<organism evidence="1 2">
    <name type="scientific">Cupriavidus gilardii</name>
    <dbReference type="NCBI Taxonomy" id="82541"/>
    <lineage>
        <taxon>Bacteria</taxon>
        <taxon>Pseudomonadati</taxon>
        <taxon>Pseudomonadota</taxon>
        <taxon>Betaproteobacteria</taxon>
        <taxon>Burkholderiales</taxon>
        <taxon>Burkholderiaceae</taxon>
        <taxon>Cupriavidus</taxon>
    </lineage>
</organism>
<dbReference type="Proteomes" id="UP000542973">
    <property type="component" value="Unassembled WGS sequence"/>
</dbReference>